<proteinExistence type="predicted"/>
<reference evidence="6 7" key="1">
    <citation type="submission" date="2019-04" db="EMBL/GenBank/DDBJ databases">
        <title>Aspergillus burnettii sp. nov., novel species from soil in southeast Queensland.</title>
        <authorList>
            <person name="Gilchrist C.L.M."/>
            <person name="Pitt J.I."/>
            <person name="Lange L."/>
            <person name="Lacey H.J."/>
            <person name="Vuong D."/>
            <person name="Midgley D.J."/>
            <person name="Greenfield P."/>
            <person name="Bradbury M."/>
            <person name="Lacey E."/>
            <person name="Busk P.K."/>
            <person name="Pilgaard B."/>
            <person name="Chooi Y.H."/>
            <person name="Piggott A.M."/>
        </authorList>
    </citation>
    <scope>NUCLEOTIDE SEQUENCE [LARGE SCALE GENOMIC DNA]</scope>
    <source>
        <strain evidence="6 7">FRR 5400</strain>
    </source>
</reference>
<evidence type="ECO:0008006" key="8">
    <source>
        <dbReference type="Google" id="ProtNLM"/>
    </source>
</evidence>
<dbReference type="SUPFAM" id="SSF57701">
    <property type="entry name" value="Zn2/Cys6 DNA-binding domain"/>
    <property type="match status" value="1"/>
</dbReference>
<dbReference type="GO" id="GO:0003677">
    <property type="term" value="F:DNA binding"/>
    <property type="evidence" value="ECO:0007669"/>
    <property type="project" value="UniProtKB-KW"/>
</dbReference>
<evidence type="ECO:0000313" key="7">
    <source>
        <dbReference type="Proteomes" id="UP000541154"/>
    </source>
</evidence>
<evidence type="ECO:0000256" key="1">
    <source>
        <dbReference type="ARBA" id="ARBA00023015"/>
    </source>
</evidence>
<gene>
    <name evidence="6" type="ORF">ETB97_001844</name>
</gene>
<evidence type="ECO:0000256" key="2">
    <source>
        <dbReference type="ARBA" id="ARBA00023125"/>
    </source>
</evidence>
<keyword evidence="4" id="KW-0539">Nucleus</keyword>
<evidence type="ECO:0000256" key="5">
    <source>
        <dbReference type="SAM" id="MobiDB-lite"/>
    </source>
</evidence>
<protein>
    <recommendedName>
        <fullName evidence="8">Zn(2)-C6 fungal-type domain-containing protein</fullName>
    </recommendedName>
</protein>
<dbReference type="Proteomes" id="UP000541154">
    <property type="component" value="Unassembled WGS sequence"/>
</dbReference>
<evidence type="ECO:0000256" key="4">
    <source>
        <dbReference type="ARBA" id="ARBA00023242"/>
    </source>
</evidence>
<dbReference type="InterPro" id="IPR036864">
    <property type="entry name" value="Zn2-C6_fun-type_DNA-bd_sf"/>
</dbReference>
<dbReference type="EMBL" id="SPNV01000138">
    <property type="protein sequence ID" value="KAF5860201.1"/>
    <property type="molecule type" value="Genomic_DNA"/>
</dbReference>
<evidence type="ECO:0000313" key="6">
    <source>
        <dbReference type="EMBL" id="KAF5860201.1"/>
    </source>
</evidence>
<feature type="region of interest" description="Disordered" evidence="5">
    <location>
        <begin position="82"/>
        <end position="101"/>
    </location>
</feature>
<accession>A0A8H6A1K8</accession>
<dbReference type="AlphaFoldDB" id="A0A8H6A1K8"/>
<keyword evidence="1" id="KW-0805">Transcription regulation</keyword>
<keyword evidence="2" id="KW-0238">DNA-binding</keyword>
<dbReference type="GO" id="GO:0000981">
    <property type="term" value="F:DNA-binding transcription factor activity, RNA polymerase II-specific"/>
    <property type="evidence" value="ECO:0007669"/>
    <property type="project" value="InterPro"/>
</dbReference>
<dbReference type="GO" id="GO:0008270">
    <property type="term" value="F:zinc ion binding"/>
    <property type="evidence" value="ECO:0007669"/>
    <property type="project" value="InterPro"/>
</dbReference>
<dbReference type="Gene3D" id="4.10.240.10">
    <property type="entry name" value="Zn(2)-C6 fungal-type DNA-binding domain"/>
    <property type="match status" value="1"/>
</dbReference>
<keyword evidence="3" id="KW-0804">Transcription</keyword>
<evidence type="ECO:0000256" key="3">
    <source>
        <dbReference type="ARBA" id="ARBA00023163"/>
    </source>
</evidence>
<organism evidence="6 7">
    <name type="scientific">Petromyces alliaceus</name>
    <name type="common">Aspergillus alliaceus</name>
    <dbReference type="NCBI Taxonomy" id="209559"/>
    <lineage>
        <taxon>Eukaryota</taxon>
        <taxon>Fungi</taxon>
        <taxon>Dikarya</taxon>
        <taxon>Ascomycota</taxon>
        <taxon>Pezizomycotina</taxon>
        <taxon>Eurotiomycetes</taxon>
        <taxon>Eurotiomycetidae</taxon>
        <taxon>Eurotiales</taxon>
        <taxon>Aspergillaceae</taxon>
        <taxon>Aspergillus</taxon>
        <taxon>Aspergillus subgen. Circumdati</taxon>
    </lineage>
</organism>
<comment type="caution">
    <text evidence="6">The sequence shown here is derived from an EMBL/GenBank/DDBJ whole genome shotgun (WGS) entry which is preliminary data.</text>
</comment>
<name>A0A8H6A1K8_PETAA</name>
<sequence>MDVSDAAQMPLFEKKTSGGLRLACNSCHKAKVRCSGGYPCKNIIECQYSYAAKVGKSKGSRNKRTLAKLKTKAVVVTSKNISNNEQPVASEPEENTNKMAFDADSPATAIYSLPP</sequence>
<keyword evidence="7" id="KW-1185">Reference proteome</keyword>